<dbReference type="InterPro" id="IPR000120">
    <property type="entry name" value="Amidase"/>
</dbReference>
<feature type="domain" description="Amidase" evidence="1">
    <location>
        <begin position="150"/>
        <end position="555"/>
    </location>
</feature>
<dbReference type="SUPFAM" id="SSF75304">
    <property type="entry name" value="Amidase signature (AS) enzymes"/>
    <property type="match status" value="1"/>
</dbReference>
<evidence type="ECO:0000313" key="2">
    <source>
        <dbReference type="EMBL" id="GMI45983.1"/>
    </source>
</evidence>
<reference evidence="3" key="1">
    <citation type="journal article" date="2023" name="Commun. Biol.">
        <title>Genome analysis of Parmales, the sister group of diatoms, reveals the evolutionary specialization of diatoms from phago-mixotrophs to photoautotrophs.</title>
        <authorList>
            <person name="Ban H."/>
            <person name="Sato S."/>
            <person name="Yoshikawa S."/>
            <person name="Yamada K."/>
            <person name="Nakamura Y."/>
            <person name="Ichinomiya M."/>
            <person name="Sato N."/>
            <person name="Blanc-Mathieu R."/>
            <person name="Endo H."/>
            <person name="Kuwata A."/>
            <person name="Ogata H."/>
        </authorList>
    </citation>
    <scope>NUCLEOTIDE SEQUENCE [LARGE SCALE GENOMIC DNA]</scope>
</reference>
<accession>A0A9W7GKM1</accession>
<organism evidence="2 3">
    <name type="scientific">Triparma columacea</name>
    <dbReference type="NCBI Taxonomy" id="722753"/>
    <lineage>
        <taxon>Eukaryota</taxon>
        <taxon>Sar</taxon>
        <taxon>Stramenopiles</taxon>
        <taxon>Ochrophyta</taxon>
        <taxon>Bolidophyceae</taxon>
        <taxon>Parmales</taxon>
        <taxon>Triparmaceae</taxon>
        <taxon>Triparma</taxon>
    </lineage>
</organism>
<dbReference type="Pfam" id="PF01425">
    <property type="entry name" value="Amidase"/>
    <property type="match status" value="1"/>
</dbReference>
<dbReference type="PANTHER" id="PTHR11895:SF67">
    <property type="entry name" value="AMIDASE DOMAIN-CONTAINING PROTEIN"/>
    <property type="match status" value="1"/>
</dbReference>
<evidence type="ECO:0000313" key="3">
    <source>
        <dbReference type="Proteomes" id="UP001165065"/>
    </source>
</evidence>
<protein>
    <recommendedName>
        <fullName evidence="1">Amidase domain-containing protein</fullName>
    </recommendedName>
</protein>
<sequence length="588" mass="62876">MEPAKAPVLTGPALTAFSWLATSTPFAHAIRRFLLLDNGVTKLRELAAQMGGLAPMYYPMERMDKARRVAHEAAVSAAQAASYTMDDIFRFPPKKHPLFNAESSDVVALHEAFKAESSTPTAVANKILSAFPALQDKYRPFSSFPLLGDIEAAAAASTQRYKQGAYLSVWDGVPVALKDMVHIKGYEMSDGSASNVGVGGNRTSDDLLVERFRELGAIILPPTAMTEGGVTPVGYSTYVQGSLNPYDPTHYSGGSSAGSAVAVALGLCPVSIGFDGGGSIRTPASLSGVYGFATGLGRFPFTSHTAGTLIKAGPFARKVADLVLAYSVLSRHSPVHNFYGEMYDGVRTPEPLLNEVLIGGGVGDLEGVTLGVFEEWFEDASEEVVRRNKEVVAALVKKGATVKTFALPNMQHARLSHAMKITSEFAMDWDGPYSEGLNLEAATRVTVGLGSVSTSLEVLAAEKIRRYFGEHVKALFREQGIHAVVTPTTPVSAPKIPAGLDREIGQSNTALAVDLLKFAFLGNFLGLPGVACPVGFDKTNDDMPLSILFTGQQWEGEGKVMRLAAAVEEVVKERGWNTREVAEKLELL</sequence>
<dbReference type="Proteomes" id="UP001165065">
    <property type="component" value="Unassembled WGS sequence"/>
</dbReference>
<dbReference type="InterPro" id="IPR023631">
    <property type="entry name" value="Amidase_dom"/>
</dbReference>
<dbReference type="AlphaFoldDB" id="A0A9W7GKM1"/>
<proteinExistence type="predicted"/>
<dbReference type="EMBL" id="BRYA01000274">
    <property type="protein sequence ID" value="GMI45983.1"/>
    <property type="molecule type" value="Genomic_DNA"/>
</dbReference>
<gene>
    <name evidence="2" type="ORF">TrCOL_g5827</name>
</gene>
<dbReference type="PANTHER" id="PTHR11895">
    <property type="entry name" value="TRANSAMIDASE"/>
    <property type="match status" value="1"/>
</dbReference>
<dbReference type="InterPro" id="IPR036928">
    <property type="entry name" value="AS_sf"/>
</dbReference>
<dbReference type="GO" id="GO:0003824">
    <property type="term" value="F:catalytic activity"/>
    <property type="evidence" value="ECO:0007669"/>
    <property type="project" value="InterPro"/>
</dbReference>
<evidence type="ECO:0000259" key="1">
    <source>
        <dbReference type="Pfam" id="PF01425"/>
    </source>
</evidence>
<dbReference type="OrthoDB" id="43145at2759"/>
<dbReference type="Gene3D" id="3.90.1300.10">
    <property type="entry name" value="Amidase signature (AS) domain"/>
    <property type="match status" value="1"/>
</dbReference>
<comment type="caution">
    <text evidence="2">The sequence shown here is derived from an EMBL/GenBank/DDBJ whole genome shotgun (WGS) entry which is preliminary data.</text>
</comment>
<keyword evidence="3" id="KW-1185">Reference proteome</keyword>
<name>A0A9W7GKM1_9STRA</name>